<gene>
    <name evidence="2" type="ORF">GCM10011518_11170</name>
</gene>
<organism evidence="2 3">
    <name type="scientific">Flavobacterium limi</name>
    <dbReference type="NCBI Taxonomy" id="2045105"/>
    <lineage>
        <taxon>Bacteria</taxon>
        <taxon>Pseudomonadati</taxon>
        <taxon>Bacteroidota</taxon>
        <taxon>Flavobacteriia</taxon>
        <taxon>Flavobacteriales</taxon>
        <taxon>Flavobacteriaceae</taxon>
        <taxon>Flavobacterium</taxon>
    </lineage>
</organism>
<dbReference type="Gene3D" id="3.40.50.1980">
    <property type="entry name" value="Nitrogenase molybdenum iron protein domain"/>
    <property type="match status" value="2"/>
</dbReference>
<dbReference type="EMBL" id="BMKP01000002">
    <property type="protein sequence ID" value="GGF03782.1"/>
    <property type="molecule type" value="Genomic_DNA"/>
</dbReference>
<evidence type="ECO:0000313" key="2">
    <source>
        <dbReference type="EMBL" id="GGF03782.1"/>
    </source>
</evidence>
<evidence type="ECO:0000313" key="3">
    <source>
        <dbReference type="Proteomes" id="UP000655016"/>
    </source>
</evidence>
<evidence type="ECO:0000259" key="1">
    <source>
        <dbReference type="PROSITE" id="PS50983"/>
    </source>
</evidence>
<proteinExistence type="predicted"/>
<comment type="caution">
    <text evidence="2">The sequence shown here is derived from an EMBL/GenBank/DDBJ whole genome shotgun (WGS) entry which is preliminary data.</text>
</comment>
<dbReference type="Pfam" id="PF01497">
    <property type="entry name" value="Peripla_BP_2"/>
    <property type="match status" value="1"/>
</dbReference>
<dbReference type="InterPro" id="IPR002491">
    <property type="entry name" value="ABC_transptr_periplasmic_BD"/>
</dbReference>
<feature type="domain" description="Fe/B12 periplasmic-binding" evidence="1">
    <location>
        <begin position="28"/>
        <end position="283"/>
    </location>
</feature>
<name>A0ABQ1TU68_9FLAO</name>
<dbReference type="PANTHER" id="PTHR30535:SF4">
    <property type="entry name" value="HEMIN-BINDING PERIPLASMIC PROTEIN HMUT"/>
    <property type="match status" value="1"/>
</dbReference>
<dbReference type="PANTHER" id="PTHR30535">
    <property type="entry name" value="VITAMIN B12-BINDING PROTEIN"/>
    <property type="match status" value="1"/>
</dbReference>
<dbReference type="RefSeq" id="WP_208797373.1">
    <property type="nucleotide sequence ID" value="NZ_BMKP01000002.1"/>
</dbReference>
<reference evidence="3" key="1">
    <citation type="journal article" date="2019" name="Int. J. Syst. Evol. Microbiol.">
        <title>The Global Catalogue of Microorganisms (GCM) 10K type strain sequencing project: providing services to taxonomists for standard genome sequencing and annotation.</title>
        <authorList>
            <consortium name="The Broad Institute Genomics Platform"/>
            <consortium name="The Broad Institute Genome Sequencing Center for Infectious Disease"/>
            <person name="Wu L."/>
            <person name="Ma J."/>
        </authorList>
    </citation>
    <scope>NUCLEOTIDE SEQUENCE [LARGE SCALE GENOMIC DNA]</scope>
    <source>
        <strain evidence="3">CGMCC 1.16060</strain>
    </source>
</reference>
<dbReference type="InterPro" id="IPR050902">
    <property type="entry name" value="ABC_Transporter_SBP"/>
</dbReference>
<keyword evidence="3" id="KW-1185">Reference proteome</keyword>
<dbReference type="PROSITE" id="PS50983">
    <property type="entry name" value="FE_B12_PBP"/>
    <property type="match status" value="1"/>
</dbReference>
<protein>
    <recommendedName>
        <fullName evidence="1">Fe/B12 periplasmic-binding domain-containing protein</fullName>
    </recommendedName>
</protein>
<accession>A0ABQ1TU68</accession>
<dbReference type="SUPFAM" id="SSF53807">
    <property type="entry name" value="Helical backbone' metal receptor"/>
    <property type="match status" value="1"/>
</dbReference>
<sequence length="283" mass="30781">MEMKISRNQLFISLFLFCSLLVYSQPKRIITLGGAITETVVDLGFEKQIVAVDVTSEYPNDIKKLPKVSKSRSVSAEGLMAFRPDLIIAPHGDVPYGVIQSLKGAGIKFVAIKQEYSVKGALQFIREVGVALGVKEKGNKLALETGQRINKALETVKLSKKKPKVLFIYARGTGTMTVAGKGSNMDAIIALAGGRNAIQEFNRYKTYSTEALVNANPDVLFLFDFGMESLGGSSGLLKMPGVGYTNAGKNKRIAAMDGPLMINFSTRLDQAILALHKEFLKVK</sequence>
<dbReference type="Proteomes" id="UP000655016">
    <property type="component" value="Unassembled WGS sequence"/>
</dbReference>